<keyword evidence="2" id="KW-1185">Reference proteome</keyword>
<protein>
    <submittedName>
        <fullName evidence="1">Uncharacterized protein</fullName>
    </submittedName>
</protein>
<name>A0ABU4Z7I4_9HYPH</name>
<reference evidence="1 2" key="1">
    <citation type="submission" date="2023-08" db="EMBL/GenBank/DDBJ databases">
        <title>Implementing the SeqCode for naming new Mesorhizobium species isolated from Vachellia karroo root nodules.</title>
        <authorList>
            <person name="Van Lill M."/>
        </authorList>
    </citation>
    <scope>NUCLEOTIDE SEQUENCE [LARGE SCALE GENOMIC DNA]</scope>
    <source>
        <strain evidence="1 2">VK22B</strain>
    </source>
</reference>
<organism evidence="1 2">
    <name type="scientific">Mesorhizobium captivum</name>
    <dbReference type="NCBI Taxonomy" id="3072319"/>
    <lineage>
        <taxon>Bacteria</taxon>
        <taxon>Pseudomonadati</taxon>
        <taxon>Pseudomonadota</taxon>
        <taxon>Alphaproteobacteria</taxon>
        <taxon>Hyphomicrobiales</taxon>
        <taxon>Phyllobacteriaceae</taxon>
        <taxon>Mesorhizobium</taxon>
    </lineage>
</organism>
<proteinExistence type="predicted"/>
<comment type="caution">
    <text evidence="1">The sequence shown here is derived from an EMBL/GenBank/DDBJ whole genome shotgun (WGS) entry which is preliminary data.</text>
</comment>
<dbReference type="RefSeq" id="WP_320228978.1">
    <property type="nucleotide sequence ID" value="NZ_JAVIJC010000035.1"/>
</dbReference>
<sequence>MRLFQLEGSKEIALRSTMEGSSGAARSSSGAWSRMGIVGQRKKQLAKRFAASVWFWRIAEQHEAAAARLVLLDGRR</sequence>
<evidence type="ECO:0000313" key="1">
    <source>
        <dbReference type="EMBL" id="MDX8495192.1"/>
    </source>
</evidence>
<gene>
    <name evidence="1" type="ORF">RFN29_26900</name>
</gene>
<accession>A0ABU4Z7I4</accession>
<dbReference type="Proteomes" id="UP001271249">
    <property type="component" value="Unassembled WGS sequence"/>
</dbReference>
<dbReference type="EMBL" id="JAVIJC010000035">
    <property type="protein sequence ID" value="MDX8495192.1"/>
    <property type="molecule type" value="Genomic_DNA"/>
</dbReference>
<evidence type="ECO:0000313" key="2">
    <source>
        <dbReference type="Proteomes" id="UP001271249"/>
    </source>
</evidence>